<organism evidence="3 4">
    <name type="scientific">Heterorhabditis bacteriophora</name>
    <name type="common">Entomopathogenic nematode worm</name>
    <dbReference type="NCBI Taxonomy" id="37862"/>
    <lineage>
        <taxon>Eukaryota</taxon>
        <taxon>Metazoa</taxon>
        <taxon>Ecdysozoa</taxon>
        <taxon>Nematoda</taxon>
        <taxon>Chromadorea</taxon>
        <taxon>Rhabditida</taxon>
        <taxon>Rhabditina</taxon>
        <taxon>Rhabditomorpha</taxon>
        <taxon>Strongyloidea</taxon>
        <taxon>Heterorhabditidae</taxon>
        <taxon>Heterorhabditis</taxon>
    </lineage>
</organism>
<keyword evidence="2" id="KW-0812">Transmembrane</keyword>
<dbReference type="InterPro" id="IPR020094">
    <property type="entry name" value="TruA/RsuA/RluB/E/F_N"/>
</dbReference>
<dbReference type="GO" id="GO:0009982">
    <property type="term" value="F:pseudouridine synthase activity"/>
    <property type="evidence" value="ECO:0007669"/>
    <property type="project" value="InterPro"/>
</dbReference>
<keyword evidence="2" id="KW-0472">Membrane</keyword>
<keyword evidence="2" id="KW-1133">Transmembrane helix</keyword>
<dbReference type="InterPro" id="IPR020095">
    <property type="entry name" value="PsdUridine_synth_TruA_C"/>
</dbReference>
<evidence type="ECO:0000256" key="2">
    <source>
        <dbReference type="SAM" id="Phobius"/>
    </source>
</evidence>
<keyword evidence="3" id="KW-1185">Reference proteome</keyword>
<dbReference type="AlphaFoldDB" id="A0A1I7XTY0"/>
<evidence type="ECO:0000256" key="1">
    <source>
        <dbReference type="ARBA" id="ARBA00023235"/>
    </source>
</evidence>
<evidence type="ECO:0000313" key="4">
    <source>
        <dbReference type="WBParaSite" id="Hba_20981"/>
    </source>
</evidence>
<dbReference type="Proteomes" id="UP000095283">
    <property type="component" value="Unplaced"/>
</dbReference>
<dbReference type="GO" id="GO:1990481">
    <property type="term" value="P:mRNA pseudouridine synthesis"/>
    <property type="evidence" value="ECO:0007669"/>
    <property type="project" value="TreeGrafter"/>
</dbReference>
<dbReference type="PANTHER" id="PTHR11142">
    <property type="entry name" value="PSEUDOURIDYLATE SYNTHASE"/>
    <property type="match status" value="1"/>
</dbReference>
<proteinExistence type="predicted"/>
<evidence type="ECO:0000313" key="3">
    <source>
        <dbReference type="Proteomes" id="UP000095283"/>
    </source>
</evidence>
<dbReference type="GO" id="GO:0003723">
    <property type="term" value="F:RNA binding"/>
    <property type="evidence" value="ECO:0007669"/>
    <property type="project" value="InterPro"/>
</dbReference>
<feature type="transmembrane region" description="Helical" evidence="2">
    <location>
        <begin position="12"/>
        <end position="29"/>
    </location>
</feature>
<dbReference type="InterPro" id="IPR001406">
    <property type="entry name" value="PsdUridine_synth_TruA"/>
</dbReference>
<dbReference type="SUPFAM" id="SSF55120">
    <property type="entry name" value="Pseudouridine synthase"/>
    <property type="match status" value="1"/>
</dbReference>
<accession>A0A1I7XTY0</accession>
<dbReference type="GO" id="GO:0031119">
    <property type="term" value="P:tRNA pseudouridine synthesis"/>
    <property type="evidence" value="ECO:0007669"/>
    <property type="project" value="TreeGrafter"/>
</dbReference>
<protein>
    <submittedName>
        <fullName evidence="4">tRNA pseudouridine(38-40) synthase</fullName>
    </submittedName>
</protein>
<dbReference type="GO" id="GO:0005737">
    <property type="term" value="C:cytoplasm"/>
    <property type="evidence" value="ECO:0007669"/>
    <property type="project" value="TreeGrafter"/>
</dbReference>
<dbReference type="GO" id="GO:0005634">
    <property type="term" value="C:nucleus"/>
    <property type="evidence" value="ECO:0007669"/>
    <property type="project" value="TreeGrafter"/>
</dbReference>
<dbReference type="InterPro" id="IPR020103">
    <property type="entry name" value="PsdUridine_synth_cat_dom_sf"/>
</dbReference>
<sequence length="247" mass="28489">MKKTLLTLKVHIYAMYIHFFICYIIYIKIDSIFRSSNVSGKFVFWPEGTDQSIIDCYPPKDELSYVKMLNAVLPDSISVTAWAPVPRDFSARHACNMRIYKYTMPRANLDLSAMQKACQLLVGRYDFRNFCQVDMNESRVNMSYVRDIFDATIESIGRLALYIISMKKCRNIEYCVIIGFISRFDSYDMEWTYDDYAMKKTISSLQATLAGMLTKSRIVENMLTEAANTPVGSLVDLDKGLLEFTQV</sequence>
<name>A0A1I7XTY0_HETBA</name>
<dbReference type="Gene3D" id="3.30.70.660">
    <property type="entry name" value="Pseudouridine synthase I, catalytic domain, C-terminal subdomain"/>
    <property type="match status" value="1"/>
</dbReference>
<reference evidence="4" key="1">
    <citation type="submission" date="2016-11" db="UniProtKB">
        <authorList>
            <consortium name="WormBaseParasite"/>
        </authorList>
    </citation>
    <scope>IDENTIFICATION</scope>
</reference>
<dbReference type="WBParaSite" id="Hba_20981">
    <property type="protein sequence ID" value="Hba_20981"/>
    <property type="gene ID" value="Hba_20981"/>
</dbReference>
<keyword evidence="1" id="KW-0413">Isomerase</keyword>
<dbReference type="PANTHER" id="PTHR11142:SF5">
    <property type="entry name" value="TRNA PSEUDOURIDINE(38_39) SYNTHASE"/>
    <property type="match status" value="1"/>
</dbReference>
<dbReference type="Gene3D" id="3.30.70.580">
    <property type="entry name" value="Pseudouridine synthase I, catalytic domain, N-terminal subdomain"/>
    <property type="match status" value="1"/>
</dbReference>